<evidence type="ECO:0000313" key="11">
    <source>
        <dbReference type="Proteomes" id="UP000703661"/>
    </source>
</evidence>
<feature type="transmembrane region" description="Helical" evidence="8">
    <location>
        <begin position="216"/>
        <end position="236"/>
    </location>
</feature>
<reference evidence="10" key="1">
    <citation type="journal article" date="2020" name="Fungal Divers.">
        <title>Resolving the Mortierellaceae phylogeny through synthesis of multi-gene phylogenetics and phylogenomics.</title>
        <authorList>
            <person name="Vandepol N."/>
            <person name="Liber J."/>
            <person name="Desiro A."/>
            <person name="Na H."/>
            <person name="Kennedy M."/>
            <person name="Barry K."/>
            <person name="Grigoriev I.V."/>
            <person name="Miller A.N."/>
            <person name="O'Donnell K."/>
            <person name="Stajich J.E."/>
            <person name="Bonito G."/>
        </authorList>
    </citation>
    <scope>NUCLEOTIDE SEQUENCE</scope>
    <source>
        <strain evidence="10">NRRL 2769</strain>
    </source>
</reference>
<proteinExistence type="predicted"/>
<dbReference type="GO" id="GO:0016020">
    <property type="term" value="C:membrane"/>
    <property type="evidence" value="ECO:0007669"/>
    <property type="project" value="UniProtKB-SubCell"/>
</dbReference>
<dbReference type="PANTHER" id="PTHR32468:SF0">
    <property type="entry name" value="K(+)_H(+) ANTIPORTER 1"/>
    <property type="match status" value="1"/>
</dbReference>
<keyword evidence="5" id="KW-0406">Ion transport</keyword>
<accession>A0A9P6MYX3</accession>
<feature type="transmembrane region" description="Helical" evidence="8">
    <location>
        <begin position="52"/>
        <end position="73"/>
    </location>
</feature>
<protein>
    <submittedName>
        <fullName evidence="10">K(+)/H(+) antiporter</fullName>
    </submittedName>
</protein>
<comment type="caution">
    <text evidence="10">The sequence shown here is derived from an EMBL/GenBank/DDBJ whole genome shotgun (WGS) entry which is preliminary data.</text>
</comment>
<evidence type="ECO:0000313" key="10">
    <source>
        <dbReference type="EMBL" id="KAG0019004.1"/>
    </source>
</evidence>
<keyword evidence="3 8" id="KW-0812">Transmembrane</keyword>
<dbReference type="InterPro" id="IPR050794">
    <property type="entry name" value="CPA2_transporter"/>
</dbReference>
<keyword evidence="6 8" id="KW-0472">Membrane</keyword>
<evidence type="ECO:0000256" key="7">
    <source>
        <dbReference type="SAM" id="MobiDB-lite"/>
    </source>
</evidence>
<dbReference type="EMBL" id="JAAAID010000318">
    <property type="protein sequence ID" value="KAG0019004.1"/>
    <property type="molecule type" value="Genomic_DNA"/>
</dbReference>
<feature type="transmembrane region" description="Helical" evidence="8">
    <location>
        <begin position="85"/>
        <end position="105"/>
    </location>
</feature>
<dbReference type="GO" id="GO:1902600">
    <property type="term" value="P:proton transmembrane transport"/>
    <property type="evidence" value="ECO:0007669"/>
    <property type="project" value="InterPro"/>
</dbReference>
<evidence type="ECO:0000256" key="5">
    <source>
        <dbReference type="ARBA" id="ARBA00023065"/>
    </source>
</evidence>
<feature type="transmembrane region" description="Helical" evidence="8">
    <location>
        <begin position="151"/>
        <end position="174"/>
    </location>
</feature>
<dbReference type="PANTHER" id="PTHR32468">
    <property type="entry name" value="CATION/H + ANTIPORTER"/>
    <property type="match status" value="1"/>
</dbReference>
<dbReference type="GO" id="GO:0015297">
    <property type="term" value="F:antiporter activity"/>
    <property type="evidence" value="ECO:0007669"/>
    <property type="project" value="InterPro"/>
</dbReference>
<keyword evidence="11" id="KW-1185">Reference proteome</keyword>
<feature type="transmembrane region" description="Helical" evidence="8">
    <location>
        <begin position="23"/>
        <end position="40"/>
    </location>
</feature>
<keyword evidence="4 8" id="KW-1133">Transmembrane helix</keyword>
<evidence type="ECO:0000256" key="6">
    <source>
        <dbReference type="ARBA" id="ARBA00023136"/>
    </source>
</evidence>
<dbReference type="Pfam" id="PF00999">
    <property type="entry name" value="Na_H_Exchanger"/>
    <property type="match status" value="1"/>
</dbReference>
<organism evidence="10 11">
    <name type="scientific">Entomortierella chlamydospora</name>
    <dbReference type="NCBI Taxonomy" id="101097"/>
    <lineage>
        <taxon>Eukaryota</taxon>
        <taxon>Fungi</taxon>
        <taxon>Fungi incertae sedis</taxon>
        <taxon>Mucoromycota</taxon>
        <taxon>Mortierellomycotina</taxon>
        <taxon>Mortierellomycetes</taxon>
        <taxon>Mortierellales</taxon>
        <taxon>Mortierellaceae</taxon>
        <taxon>Entomortierella</taxon>
    </lineage>
</organism>
<feature type="transmembrane region" description="Helical" evidence="8">
    <location>
        <begin position="257"/>
        <end position="290"/>
    </location>
</feature>
<dbReference type="Proteomes" id="UP000703661">
    <property type="component" value="Unassembled WGS sequence"/>
</dbReference>
<feature type="transmembrane region" description="Helical" evidence="8">
    <location>
        <begin position="399"/>
        <end position="422"/>
    </location>
</feature>
<evidence type="ECO:0000256" key="3">
    <source>
        <dbReference type="ARBA" id="ARBA00022692"/>
    </source>
</evidence>
<feature type="transmembrane region" description="Helical" evidence="8">
    <location>
        <begin position="186"/>
        <end position="210"/>
    </location>
</feature>
<keyword evidence="2" id="KW-0813">Transport</keyword>
<dbReference type="Gene3D" id="1.20.1530.20">
    <property type="match status" value="1"/>
</dbReference>
<dbReference type="AlphaFoldDB" id="A0A9P6MYX3"/>
<dbReference type="InterPro" id="IPR038770">
    <property type="entry name" value="Na+/solute_symporter_sf"/>
</dbReference>
<sequence>MSAAAGSVITGLNPTEFNTSNPFVLFVIQSVIIVGLCYLLHFGLHRLKQPRVVSEVIAGIILGPSVMGRVPGFAETIFSPASLPYLNLVSSIGLVFFLFLVGLELDPALVLKRARFALGISFAGMALPLGVGAAVSYVLYEELGPETTVGFGQFLLFCGVAMAITAFPVLARILAEQKLLTTKVGFLTICAGAVGDIVAWILLALVVSIINSASKITPLYVVLLSTAWILVLVFIIRPIFIFMIRYTRSQDEPSQTMMAFTFAVTLISAFLTDIIGVHAIFGSFLVGLIIPNDTGFADGLTKKIEDLVSVVFLPTYFARSGLKTQIGLLDNGRIWGLVILTTTVACFGKIMGCSVAARFQGMEWRESFTIGFLMNCKGLIELIVLNIGYDAGVINDKVFVIMVAMCLITTCMTTPAVTYLYPVHYQRAAALRAGAKRKEEGGDIERAESLGATSRANKGFMICLDKIHNLPAMMTFLEMLHHSVSGAESVSGSDSSLTVRGSNELIVSAVAKEDVVAPKLYALRLLHLTDRSSSVLLAATERAEVLRRDALMTVFQAFAKLNGIFVLPRMTLSTDPDDFAHSIYDEAIESGTGVIVVPWNSSSLPDPPMSSPDGSENPVLSRPLVTSNTRMVSTLLSTTINTGLVTAVFVDREFGGSGHFLNIMVPLYGSKDDEDALKVASAMSHNRLCNIFIVRIEASLRSTKYNENLNVHVDIDAQSIASSVEEVVELPQDNQTLVQRYFPHRAPSLGDRRISNKRVTATGTVEVGSGVFVHAVPTVQDAIGLSKSILSSRDLLVLGRGLTINRAKHSSAASNHAHELPHNPAPVQGTSPGVSVSSTSHGLHLNNLPTGFAFSTANTPTQVIDNPFESDQPITSTPRSRHQLRPQPSSRDLNHSYLTVTTILGVMAQHYLSSGVTSCLLVVQSGGSKSVGAGVSRGTISTTPSASRVPSLHHKQCNNNQCNDREASFDANKQSDYVIPDLDEKRGKHRLSLSPVPIPARARARARARVLVSVPDPDPARAHVFVSAPVSAPIQPQGNSIVLAY</sequence>
<evidence type="ECO:0000256" key="4">
    <source>
        <dbReference type="ARBA" id="ARBA00022989"/>
    </source>
</evidence>
<feature type="transmembrane region" description="Helical" evidence="8">
    <location>
        <begin position="334"/>
        <end position="356"/>
    </location>
</feature>
<evidence type="ECO:0000256" key="1">
    <source>
        <dbReference type="ARBA" id="ARBA00004141"/>
    </source>
</evidence>
<evidence type="ECO:0000259" key="9">
    <source>
        <dbReference type="Pfam" id="PF00999"/>
    </source>
</evidence>
<name>A0A9P6MYX3_9FUNG</name>
<feature type="region of interest" description="Disordered" evidence="7">
    <location>
        <begin position="863"/>
        <end position="892"/>
    </location>
</feature>
<comment type="subcellular location">
    <subcellularLocation>
        <location evidence="1">Membrane</location>
        <topology evidence="1">Multi-pass membrane protein</topology>
    </subcellularLocation>
</comment>
<dbReference type="InterPro" id="IPR006153">
    <property type="entry name" value="Cation/H_exchanger_TM"/>
</dbReference>
<gene>
    <name evidence="10" type="primary">KHA1_3</name>
    <name evidence="10" type="ORF">BGZ80_006437</name>
</gene>
<feature type="region of interest" description="Disordered" evidence="7">
    <location>
        <begin position="931"/>
        <end position="953"/>
    </location>
</feature>
<feature type="domain" description="Cation/H+ exchanger transmembrane" evidence="9">
    <location>
        <begin position="36"/>
        <end position="415"/>
    </location>
</feature>
<evidence type="ECO:0000256" key="2">
    <source>
        <dbReference type="ARBA" id="ARBA00022448"/>
    </source>
</evidence>
<feature type="transmembrane region" description="Helical" evidence="8">
    <location>
        <begin position="117"/>
        <end position="139"/>
    </location>
</feature>
<feature type="compositionally biased region" description="Polar residues" evidence="7">
    <location>
        <begin position="938"/>
        <end position="948"/>
    </location>
</feature>
<evidence type="ECO:0000256" key="8">
    <source>
        <dbReference type="SAM" id="Phobius"/>
    </source>
</evidence>